<evidence type="ECO:0000313" key="1">
    <source>
        <dbReference type="EMBL" id="HAE8463886.1"/>
    </source>
</evidence>
<organism evidence="1">
    <name type="scientific">Salmonella enterica subsp. enterica serovar Sendai</name>
    <dbReference type="NCBI Taxonomy" id="363568"/>
    <lineage>
        <taxon>Bacteria</taxon>
        <taxon>Pseudomonadati</taxon>
        <taxon>Pseudomonadota</taxon>
        <taxon>Gammaproteobacteria</taxon>
        <taxon>Enterobacterales</taxon>
        <taxon>Enterobacteriaceae</taxon>
        <taxon>Salmonella</taxon>
    </lineage>
</organism>
<comment type="caution">
    <text evidence="1">The sequence shown here is derived from an EMBL/GenBank/DDBJ whole genome shotgun (WGS) entry which is preliminary data.</text>
</comment>
<gene>
    <name evidence="1" type="ORF">GND38_004788</name>
</gene>
<dbReference type="AlphaFoldDB" id="A0A737VCC2"/>
<dbReference type="EMBL" id="DAATFG010000082">
    <property type="protein sequence ID" value="HAE8463886.1"/>
    <property type="molecule type" value="Genomic_DNA"/>
</dbReference>
<reference evidence="1" key="2">
    <citation type="submission" date="2018-07" db="EMBL/GenBank/DDBJ databases">
        <authorList>
            <consortium name="NCBI Pathogen Detection Project"/>
        </authorList>
    </citation>
    <scope>NUCLEOTIDE SEQUENCE</scope>
    <source>
        <strain evidence="1">CDC 1035/74</strain>
    </source>
</reference>
<name>A0A737VCC2_SALET</name>
<accession>A0A737VCC2</accession>
<protein>
    <submittedName>
        <fullName evidence="1">Uncharacterized protein</fullName>
    </submittedName>
</protein>
<reference evidence="1" key="1">
    <citation type="journal article" date="2018" name="Genome Biol.">
        <title>SKESA: strategic k-mer extension for scrupulous assemblies.</title>
        <authorList>
            <person name="Souvorov A."/>
            <person name="Agarwala R."/>
            <person name="Lipman D.J."/>
        </authorList>
    </citation>
    <scope>NUCLEOTIDE SEQUENCE</scope>
    <source>
        <strain evidence="1">CDC 1035/74</strain>
    </source>
</reference>
<proteinExistence type="predicted"/>
<sequence>MAETEVRPLIGDVVAMDCAEEVYRTALEQTGIDIQGIHPSAYRSMVKFAVEQKQTAKGPRVAMDQASASTFAADFPGAKLKRGY</sequence>